<organism evidence="1 2">
    <name type="scientific">Penicillium frequentans</name>
    <dbReference type="NCBI Taxonomy" id="3151616"/>
    <lineage>
        <taxon>Eukaryota</taxon>
        <taxon>Fungi</taxon>
        <taxon>Dikarya</taxon>
        <taxon>Ascomycota</taxon>
        <taxon>Pezizomycotina</taxon>
        <taxon>Eurotiomycetes</taxon>
        <taxon>Eurotiomycetidae</taxon>
        <taxon>Eurotiales</taxon>
        <taxon>Aspergillaceae</taxon>
        <taxon>Penicillium</taxon>
    </lineage>
</organism>
<comment type="caution">
    <text evidence="1">The sequence shown here is derived from an EMBL/GenBank/DDBJ whole genome shotgun (WGS) entry which is preliminary data.</text>
</comment>
<sequence length="112" mass="12191">MNWQYLGHVMNWKIGEEEKDALSVVLLATSIHGNGRRTHFISDGRFVSISSLIVVLEPRFCGGRPPLRMIDPFAQSLEEGIAPVTGGWAASSDPGAGYETGHITAPCVPLDW</sequence>
<keyword evidence="2" id="KW-1185">Reference proteome</keyword>
<name>A0AAD6GFZ5_9EURO</name>
<accession>A0AAD6GFZ5</accession>
<reference evidence="1 2" key="1">
    <citation type="journal article" date="2023" name="IMA Fungus">
        <title>Comparative genomic study of the Penicillium genus elucidates a diverse pangenome and 15 lateral gene transfer events.</title>
        <authorList>
            <person name="Petersen C."/>
            <person name="Sorensen T."/>
            <person name="Nielsen M.R."/>
            <person name="Sondergaard T.E."/>
            <person name="Sorensen J.L."/>
            <person name="Fitzpatrick D.A."/>
            <person name="Frisvad J.C."/>
            <person name="Nielsen K.L."/>
        </authorList>
    </citation>
    <scope>NUCLEOTIDE SEQUENCE [LARGE SCALE GENOMIC DNA]</scope>
    <source>
        <strain evidence="1 2">IBT 35679</strain>
    </source>
</reference>
<proteinExistence type="predicted"/>
<dbReference type="EMBL" id="JAQIZZ010000003">
    <property type="protein sequence ID" value="KAJ5546150.1"/>
    <property type="molecule type" value="Genomic_DNA"/>
</dbReference>
<evidence type="ECO:0000313" key="1">
    <source>
        <dbReference type="EMBL" id="KAJ5546150.1"/>
    </source>
</evidence>
<dbReference type="Proteomes" id="UP001220324">
    <property type="component" value="Unassembled WGS sequence"/>
</dbReference>
<gene>
    <name evidence="1" type="ORF">N7494_003735</name>
</gene>
<dbReference type="AlphaFoldDB" id="A0AAD6GFZ5"/>
<protein>
    <submittedName>
        <fullName evidence="1">Uncharacterized protein</fullName>
    </submittedName>
</protein>
<evidence type="ECO:0000313" key="2">
    <source>
        <dbReference type="Proteomes" id="UP001220324"/>
    </source>
</evidence>